<dbReference type="GO" id="GO:0004519">
    <property type="term" value="F:endonuclease activity"/>
    <property type="evidence" value="ECO:0007669"/>
    <property type="project" value="UniProtKB-KW"/>
</dbReference>
<evidence type="ECO:0000256" key="1">
    <source>
        <dbReference type="ARBA" id="ARBA00022679"/>
    </source>
</evidence>
<feature type="compositionally biased region" description="Low complexity" evidence="7">
    <location>
        <begin position="507"/>
        <end position="526"/>
    </location>
</feature>
<dbReference type="InterPro" id="IPR036397">
    <property type="entry name" value="RNaseH_sf"/>
</dbReference>
<dbReference type="FunFam" id="1.10.340.70:FF:000004">
    <property type="entry name" value="Retrovirus-related Pol polyprotein from transposon 297-like Protein"/>
    <property type="match status" value="1"/>
</dbReference>
<evidence type="ECO:0000256" key="6">
    <source>
        <dbReference type="ARBA" id="ARBA00022918"/>
    </source>
</evidence>
<comment type="caution">
    <text evidence="8">The sequence shown here is derived from an EMBL/GenBank/DDBJ whole genome shotgun (WGS) entry which is preliminary data.</text>
</comment>
<dbReference type="OrthoDB" id="4369127at2759"/>
<dbReference type="InterPro" id="IPR001584">
    <property type="entry name" value="Integrase_cat-core"/>
</dbReference>
<dbReference type="InterPro" id="IPR012337">
    <property type="entry name" value="RNaseH-like_sf"/>
</dbReference>
<dbReference type="PROSITE" id="PS50994">
    <property type="entry name" value="INTEGRASE"/>
    <property type="match status" value="1"/>
</dbReference>
<dbReference type="GO" id="GO:0003964">
    <property type="term" value="F:RNA-directed DNA polymerase activity"/>
    <property type="evidence" value="ECO:0007669"/>
    <property type="project" value="UniProtKB-KW"/>
</dbReference>
<name>A0A7D9I0H9_PARCT</name>
<proteinExistence type="predicted"/>
<evidence type="ECO:0000313" key="9">
    <source>
        <dbReference type="Proteomes" id="UP001152795"/>
    </source>
</evidence>
<dbReference type="Pfam" id="PF00665">
    <property type="entry name" value="rve"/>
    <property type="match status" value="1"/>
</dbReference>
<keyword evidence="2" id="KW-0548">Nucleotidyltransferase</keyword>
<dbReference type="AlphaFoldDB" id="A0A7D9I0H9"/>
<feature type="region of interest" description="Disordered" evidence="7">
    <location>
        <begin position="495"/>
        <end position="556"/>
    </location>
</feature>
<dbReference type="PANTHER" id="PTHR37984:SF5">
    <property type="entry name" value="PROTEIN NYNRIN-LIKE"/>
    <property type="match status" value="1"/>
</dbReference>
<dbReference type="Gene3D" id="1.10.340.70">
    <property type="match status" value="1"/>
</dbReference>
<organism evidence="8 9">
    <name type="scientific">Paramuricea clavata</name>
    <name type="common">Red gorgonian</name>
    <name type="synonym">Violescent sea-whip</name>
    <dbReference type="NCBI Taxonomy" id="317549"/>
    <lineage>
        <taxon>Eukaryota</taxon>
        <taxon>Metazoa</taxon>
        <taxon>Cnidaria</taxon>
        <taxon>Anthozoa</taxon>
        <taxon>Octocorallia</taxon>
        <taxon>Malacalcyonacea</taxon>
        <taxon>Plexauridae</taxon>
        <taxon>Paramuricea</taxon>
    </lineage>
</organism>
<keyword evidence="9" id="KW-1185">Reference proteome</keyword>
<keyword evidence="1" id="KW-0808">Transferase</keyword>
<dbReference type="Proteomes" id="UP001152795">
    <property type="component" value="Unassembled WGS sequence"/>
</dbReference>
<keyword evidence="5" id="KW-0378">Hydrolase</keyword>
<dbReference type="InterPro" id="IPR043502">
    <property type="entry name" value="DNA/RNA_pol_sf"/>
</dbReference>
<evidence type="ECO:0000256" key="4">
    <source>
        <dbReference type="ARBA" id="ARBA00022759"/>
    </source>
</evidence>
<dbReference type="InterPro" id="IPR041588">
    <property type="entry name" value="Integrase_H2C2"/>
</dbReference>
<evidence type="ECO:0000313" key="8">
    <source>
        <dbReference type="EMBL" id="CAB3994619.1"/>
    </source>
</evidence>
<reference evidence="8" key="1">
    <citation type="submission" date="2020-04" db="EMBL/GenBank/DDBJ databases">
        <authorList>
            <person name="Alioto T."/>
            <person name="Alioto T."/>
            <person name="Gomez Garrido J."/>
        </authorList>
    </citation>
    <scope>NUCLEOTIDE SEQUENCE</scope>
    <source>
        <strain evidence="8">A484AB</strain>
    </source>
</reference>
<keyword evidence="3" id="KW-0540">Nuclease</keyword>
<evidence type="ECO:0000256" key="5">
    <source>
        <dbReference type="ARBA" id="ARBA00022801"/>
    </source>
</evidence>
<feature type="compositionally biased region" description="Basic and acidic residues" evidence="7">
    <location>
        <begin position="397"/>
        <end position="420"/>
    </location>
</feature>
<evidence type="ECO:0000256" key="7">
    <source>
        <dbReference type="SAM" id="MobiDB-lite"/>
    </source>
</evidence>
<dbReference type="EMBL" id="CACRXK020002500">
    <property type="protein sequence ID" value="CAB3994619.1"/>
    <property type="molecule type" value="Genomic_DNA"/>
</dbReference>
<dbReference type="PANTHER" id="PTHR37984">
    <property type="entry name" value="PROTEIN CBG26694"/>
    <property type="match status" value="1"/>
</dbReference>
<dbReference type="SUPFAM" id="SSF56672">
    <property type="entry name" value="DNA/RNA polymerases"/>
    <property type="match status" value="1"/>
</dbReference>
<evidence type="ECO:0000256" key="3">
    <source>
        <dbReference type="ARBA" id="ARBA00022722"/>
    </source>
</evidence>
<dbReference type="GO" id="GO:0016787">
    <property type="term" value="F:hydrolase activity"/>
    <property type="evidence" value="ECO:0007669"/>
    <property type="project" value="UniProtKB-KW"/>
</dbReference>
<dbReference type="Gene3D" id="3.30.420.10">
    <property type="entry name" value="Ribonuclease H-like superfamily/Ribonuclease H"/>
    <property type="match status" value="1"/>
</dbReference>
<dbReference type="GO" id="GO:0003676">
    <property type="term" value="F:nucleic acid binding"/>
    <property type="evidence" value="ECO:0007669"/>
    <property type="project" value="InterPro"/>
</dbReference>
<sequence>MTETERKYAQIEREALAVEFSTNRLQMYLAGSQQFQIATDHKPLLPIFNSPNAKLPPRLERLRMKTQHLDFVMIHIPGESNMTGYLSRHPLPDIEETHLEHHVRAVIATEHAVVLDKIREETSNDNELQGLIQVIRTGNWENTAMDLKQYYDMRTEIYEADGVVLRGERIIPPNAVRKKIISVAHKQGHLGSSKTKEMIRNKYWFPSMNIQIENIVQACFSCQIATNTFHTEPAKMTKIPQQPWEVVELDFCGPFPNGEYAMVLTDQFSRYPEVEFTRSIAIAPVRERLKKVFAMHGVPKVVQTDNGPPFNSREFKQLADEMGFTHKSVTPYHPKAQGQVENFNKLINKVAAISKQDHTNFHEATYDMLQAYRSTPHPATKTTPYELLMKRQVRTKLDHFPTETSPKDDAVRRNDQQYKEKAKRNHDKRHRSKEYELKTGDAVIVKREKKNKGETPYEPYIYVITKIKGSMVTARRMKDEKTKCRDRSRFKLLRMNKHHPEEQQRRPATQIPPATEITATTTQPEPLNVELETHSQPETIRQEEPRELRRSRRKKTSTFETHLKAISETLCEHQDIVR</sequence>
<accession>A0A7D9I0H9</accession>
<keyword evidence="6" id="KW-0695">RNA-directed DNA polymerase</keyword>
<feature type="region of interest" description="Disordered" evidence="7">
    <location>
        <begin position="397"/>
        <end position="433"/>
    </location>
</feature>
<dbReference type="InterPro" id="IPR041373">
    <property type="entry name" value="RT_RNaseH"/>
</dbReference>
<dbReference type="SUPFAM" id="SSF53098">
    <property type="entry name" value="Ribonuclease H-like"/>
    <property type="match status" value="1"/>
</dbReference>
<keyword evidence="4" id="KW-0255">Endonuclease</keyword>
<gene>
    <name evidence="8" type="ORF">PACLA_8A072260</name>
</gene>
<dbReference type="Pfam" id="PF17917">
    <property type="entry name" value="RT_RNaseH"/>
    <property type="match status" value="1"/>
</dbReference>
<feature type="compositionally biased region" description="Basic residues" evidence="7">
    <location>
        <begin position="421"/>
        <end position="432"/>
    </location>
</feature>
<protein>
    <submittedName>
        <fullName evidence="8">Transposon Tf2-9 poly</fullName>
    </submittedName>
</protein>
<evidence type="ECO:0000256" key="2">
    <source>
        <dbReference type="ARBA" id="ARBA00022695"/>
    </source>
</evidence>
<dbReference type="Pfam" id="PF17921">
    <property type="entry name" value="Integrase_H2C2"/>
    <property type="match status" value="1"/>
</dbReference>
<dbReference type="InterPro" id="IPR050951">
    <property type="entry name" value="Retrovirus_Pol_polyprotein"/>
</dbReference>
<feature type="compositionally biased region" description="Basic and acidic residues" evidence="7">
    <location>
        <begin position="531"/>
        <end position="548"/>
    </location>
</feature>
<dbReference type="FunFam" id="3.30.420.10:FF:000063">
    <property type="entry name" value="Retrovirus-related Pol polyprotein from transposon 297-like Protein"/>
    <property type="match status" value="1"/>
</dbReference>
<dbReference type="GO" id="GO:0015074">
    <property type="term" value="P:DNA integration"/>
    <property type="evidence" value="ECO:0007669"/>
    <property type="project" value="InterPro"/>
</dbReference>